<sequence>EIGSYLFGGEEKSMLGQFDKNDCLCIKASYYF</sequence>
<name>X1QB80_9ZZZZ</name>
<evidence type="ECO:0000313" key="1">
    <source>
        <dbReference type="EMBL" id="GAI65757.1"/>
    </source>
</evidence>
<reference evidence="1" key="1">
    <citation type="journal article" date="2014" name="Front. Microbiol.">
        <title>High frequency of phylogenetically diverse reductive dehalogenase-homologous genes in deep subseafloor sedimentary metagenomes.</title>
        <authorList>
            <person name="Kawai M."/>
            <person name="Futagami T."/>
            <person name="Toyoda A."/>
            <person name="Takaki Y."/>
            <person name="Nishi S."/>
            <person name="Hori S."/>
            <person name="Arai W."/>
            <person name="Tsubouchi T."/>
            <person name="Morono Y."/>
            <person name="Uchiyama I."/>
            <person name="Ito T."/>
            <person name="Fujiyama A."/>
            <person name="Inagaki F."/>
            <person name="Takami H."/>
        </authorList>
    </citation>
    <scope>NUCLEOTIDE SEQUENCE</scope>
    <source>
        <strain evidence="1">Expedition CK06-06</strain>
    </source>
</reference>
<organism evidence="1">
    <name type="scientific">marine sediment metagenome</name>
    <dbReference type="NCBI Taxonomy" id="412755"/>
    <lineage>
        <taxon>unclassified sequences</taxon>
        <taxon>metagenomes</taxon>
        <taxon>ecological metagenomes</taxon>
    </lineage>
</organism>
<protein>
    <submittedName>
        <fullName evidence="1">Uncharacterized protein</fullName>
    </submittedName>
</protein>
<comment type="caution">
    <text evidence="1">The sequence shown here is derived from an EMBL/GenBank/DDBJ whole genome shotgun (WGS) entry which is preliminary data.</text>
</comment>
<proteinExistence type="predicted"/>
<dbReference type="EMBL" id="BARV01043732">
    <property type="protein sequence ID" value="GAI65757.1"/>
    <property type="molecule type" value="Genomic_DNA"/>
</dbReference>
<gene>
    <name evidence="1" type="ORF">S06H3_65124</name>
</gene>
<accession>X1QB80</accession>
<feature type="non-terminal residue" evidence="1">
    <location>
        <position position="1"/>
    </location>
</feature>
<dbReference type="AlphaFoldDB" id="X1QB80"/>